<protein>
    <recommendedName>
        <fullName evidence="1">CRAL-TRIO domain-containing protein</fullName>
    </recommendedName>
</protein>
<evidence type="ECO:0000313" key="2">
    <source>
        <dbReference type="EMBL" id="TGZ38021.1"/>
    </source>
</evidence>
<dbReference type="PANTHER" id="PTHR10174:SF213">
    <property type="entry name" value="CRAL-TRIO DOMAIN-CONTAINING PROTEIN"/>
    <property type="match status" value="1"/>
</dbReference>
<dbReference type="PROSITE" id="PS50191">
    <property type="entry name" value="CRAL_TRIO"/>
    <property type="match status" value="1"/>
</dbReference>
<dbReference type="Proteomes" id="UP000310200">
    <property type="component" value="Unassembled WGS sequence"/>
</dbReference>
<dbReference type="EMBL" id="QBLH01003489">
    <property type="protein sequence ID" value="TGZ38021.1"/>
    <property type="molecule type" value="Genomic_DNA"/>
</dbReference>
<evidence type="ECO:0000313" key="3">
    <source>
        <dbReference type="Proteomes" id="UP000310200"/>
    </source>
</evidence>
<keyword evidence="3" id="KW-1185">Reference proteome</keyword>
<accession>A0A4S2JP89</accession>
<dbReference type="CDD" id="cd00170">
    <property type="entry name" value="SEC14"/>
    <property type="match status" value="1"/>
</dbReference>
<dbReference type="PANTHER" id="PTHR10174">
    <property type="entry name" value="ALPHA-TOCOPHEROL TRANSFER PROTEIN-RELATED"/>
    <property type="match status" value="1"/>
</dbReference>
<dbReference type="Pfam" id="PF00650">
    <property type="entry name" value="CRAL_TRIO"/>
    <property type="match status" value="1"/>
</dbReference>
<proteinExistence type="predicted"/>
<name>A0A4S2JP89_9HYME</name>
<dbReference type="InterPro" id="IPR036273">
    <property type="entry name" value="CRAL/TRIO_N_dom_sf"/>
</dbReference>
<sequence>MDRISAPLDFYTLWMKFGHTIDDSRKEYPEITDELLEDLQKWAKERGLPRIPDEQLALFAHSCYFDVEATKRCMNVYYRMRATVPEFFSDRDPSLDYLQRSLKALEFVMLPKPDKNGNRIIFHRLADSRPSKYVFNDGIKLLMMSVDASLYRNGCSAGYIFLFDMAGMRLGHLTRLSINSIRKFFEYLQEGMPVRLKAMHVLNAVWFMDKVLALIRPFMKQELYEMLHLYTGDVSDVYPHVPPECLPKDFGGELDCVANLHKAHCMKLDQLQKYFREEEALFRNYSPDNMTSPKIMSDTIEDLKDCHNGDDG</sequence>
<dbReference type="SMART" id="SM00516">
    <property type="entry name" value="SEC14"/>
    <property type="match status" value="1"/>
</dbReference>
<dbReference type="GO" id="GO:1902936">
    <property type="term" value="F:phosphatidylinositol bisphosphate binding"/>
    <property type="evidence" value="ECO:0007669"/>
    <property type="project" value="TreeGrafter"/>
</dbReference>
<dbReference type="InterPro" id="IPR001251">
    <property type="entry name" value="CRAL-TRIO_dom"/>
</dbReference>
<dbReference type="STRING" id="300112.A0A4S2JP89"/>
<dbReference type="AlphaFoldDB" id="A0A4S2JP89"/>
<dbReference type="Gene3D" id="3.40.525.10">
    <property type="entry name" value="CRAL-TRIO lipid binding domain"/>
    <property type="match status" value="1"/>
</dbReference>
<organism evidence="2 3">
    <name type="scientific">Temnothorax longispinosus</name>
    <dbReference type="NCBI Taxonomy" id="300112"/>
    <lineage>
        <taxon>Eukaryota</taxon>
        <taxon>Metazoa</taxon>
        <taxon>Ecdysozoa</taxon>
        <taxon>Arthropoda</taxon>
        <taxon>Hexapoda</taxon>
        <taxon>Insecta</taxon>
        <taxon>Pterygota</taxon>
        <taxon>Neoptera</taxon>
        <taxon>Endopterygota</taxon>
        <taxon>Hymenoptera</taxon>
        <taxon>Apocrita</taxon>
        <taxon>Aculeata</taxon>
        <taxon>Formicoidea</taxon>
        <taxon>Formicidae</taxon>
        <taxon>Myrmicinae</taxon>
        <taxon>Temnothorax</taxon>
    </lineage>
</organism>
<gene>
    <name evidence="2" type="ORF">DBV15_05270</name>
</gene>
<dbReference type="InterPro" id="IPR036865">
    <property type="entry name" value="CRAL-TRIO_dom_sf"/>
</dbReference>
<evidence type="ECO:0000259" key="1">
    <source>
        <dbReference type="PROSITE" id="PS50191"/>
    </source>
</evidence>
<dbReference type="SUPFAM" id="SSF46938">
    <property type="entry name" value="CRAL/TRIO N-terminal domain"/>
    <property type="match status" value="1"/>
</dbReference>
<feature type="domain" description="CRAL-TRIO" evidence="1">
    <location>
        <begin position="95"/>
        <end position="258"/>
    </location>
</feature>
<comment type="caution">
    <text evidence="2">The sequence shown here is derived from an EMBL/GenBank/DDBJ whole genome shotgun (WGS) entry which is preliminary data.</text>
</comment>
<reference evidence="2 3" key="1">
    <citation type="journal article" date="2019" name="Philos. Trans. R. Soc. Lond., B, Biol. Sci.">
        <title>Ant behaviour and brain gene expression of defending hosts depend on the ecological success of the intruding social parasite.</title>
        <authorList>
            <person name="Kaur R."/>
            <person name="Stoldt M."/>
            <person name="Jongepier E."/>
            <person name="Feldmeyer B."/>
            <person name="Menzel F."/>
            <person name="Bornberg-Bauer E."/>
            <person name="Foitzik S."/>
        </authorList>
    </citation>
    <scope>NUCLEOTIDE SEQUENCE [LARGE SCALE GENOMIC DNA]</scope>
    <source>
        <tissue evidence="2">Whole body</tissue>
    </source>
</reference>
<dbReference type="SUPFAM" id="SSF52087">
    <property type="entry name" value="CRAL/TRIO domain"/>
    <property type="match status" value="1"/>
</dbReference>
<dbReference type="GO" id="GO:0016020">
    <property type="term" value="C:membrane"/>
    <property type="evidence" value="ECO:0007669"/>
    <property type="project" value="TreeGrafter"/>
</dbReference>
<dbReference type="PRINTS" id="PR00180">
    <property type="entry name" value="CRETINALDHBP"/>
</dbReference>